<evidence type="ECO:0000313" key="1">
    <source>
        <dbReference type="EMBL" id="SVB78538.1"/>
    </source>
</evidence>
<dbReference type="EMBL" id="UINC01057423">
    <property type="protein sequence ID" value="SVB78538.1"/>
    <property type="molecule type" value="Genomic_DNA"/>
</dbReference>
<feature type="non-terminal residue" evidence="1">
    <location>
        <position position="25"/>
    </location>
</feature>
<gene>
    <name evidence="1" type="ORF">METZ01_LOCUS231392</name>
</gene>
<proteinExistence type="predicted"/>
<reference evidence="1" key="1">
    <citation type="submission" date="2018-05" db="EMBL/GenBank/DDBJ databases">
        <authorList>
            <person name="Lanie J.A."/>
            <person name="Ng W.-L."/>
            <person name="Kazmierczak K.M."/>
            <person name="Andrzejewski T.M."/>
            <person name="Davidsen T.M."/>
            <person name="Wayne K.J."/>
            <person name="Tettelin H."/>
            <person name="Glass J.I."/>
            <person name="Rusch D."/>
            <person name="Podicherti R."/>
            <person name="Tsui H.-C.T."/>
            <person name="Winkler M.E."/>
        </authorList>
    </citation>
    <scope>NUCLEOTIDE SEQUENCE</scope>
</reference>
<accession>A0A382GTW3</accession>
<name>A0A382GTW3_9ZZZZ</name>
<protein>
    <submittedName>
        <fullName evidence="1">Uncharacterized protein</fullName>
    </submittedName>
</protein>
<organism evidence="1">
    <name type="scientific">marine metagenome</name>
    <dbReference type="NCBI Taxonomy" id="408172"/>
    <lineage>
        <taxon>unclassified sequences</taxon>
        <taxon>metagenomes</taxon>
        <taxon>ecological metagenomes</taxon>
    </lineage>
</organism>
<sequence>MKSQLFIHTLNQMTCYPTIWRDLPP</sequence>
<dbReference type="AlphaFoldDB" id="A0A382GTW3"/>